<comment type="caution">
    <text evidence="1">The sequence shown here is derived from an EMBL/GenBank/DDBJ whole genome shotgun (WGS) entry which is preliminary data.</text>
</comment>
<gene>
    <name evidence="1" type="ORF">ACFPN5_19565</name>
</gene>
<dbReference type="Proteomes" id="UP001596050">
    <property type="component" value="Unassembled WGS sequence"/>
</dbReference>
<keyword evidence="2" id="KW-1185">Reference proteome</keyword>
<evidence type="ECO:0000313" key="1">
    <source>
        <dbReference type="EMBL" id="MFC5462016.1"/>
    </source>
</evidence>
<proteinExistence type="predicted"/>
<sequence>MYSYILIVIAAAAGAPAQVTTHEFRNLEACETAREFLLKNAPEKQKDLVWHEQYINARCVLSLSKQ</sequence>
<protein>
    <submittedName>
        <fullName evidence="1">Uncharacterized protein</fullName>
    </submittedName>
</protein>
<evidence type="ECO:0000313" key="2">
    <source>
        <dbReference type="Proteomes" id="UP001596050"/>
    </source>
</evidence>
<organism evidence="1 2">
    <name type="scientific">Massilia niabensis</name>
    <dbReference type="NCBI Taxonomy" id="544910"/>
    <lineage>
        <taxon>Bacteria</taxon>
        <taxon>Pseudomonadati</taxon>
        <taxon>Pseudomonadota</taxon>
        <taxon>Betaproteobacteria</taxon>
        <taxon>Burkholderiales</taxon>
        <taxon>Oxalobacteraceae</taxon>
        <taxon>Telluria group</taxon>
        <taxon>Massilia</taxon>
    </lineage>
</organism>
<dbReference type="RefSeq" id="WP_379785464.1">
    <property type="nucleotide sequence ID" value="NZ_JBHSMU010000015.1"/>
</dbReference>
<reference evidence="2" key="1">
    <citation type="journal article" date="2019" name="Int. J. Syst. Evol. Microbiol.">
        <title>The Global Catalogue of Microorganisms (GCM) 10K type strain sequencing project: providing services to taxonomists for standard genome sequencing and annotation.</title>
        <authorList>
            <consortium name="The Broad Institute Genomics Platform"/>
            <consortium name="The Broad Institute Genome Sequencing Center for Infectious Disease"/>
            <person name="Wu L."/>
            <person name="Ma J."/>
        </authorList>
    </citation>
    <scope>NUCLEOTIDE SEQUENCE [LARGE SCALE GENOMIC DNA]</scope>
    <source>
        <strain evidence="2">KACC 12649</strain>
    </source>
</reference>
<name>A0ABW0LCB5_9BURK</name>
<accession>A0ABW0LCB5</accession>
<dbReference type="EMBL" id="JBHSMU010000015">
    <property type="protein sequence ID" value="MFC5462016.1"/>
    <property type="molecule type" value="Genomic_DNA"/>
</dbReference>